<proteinExistence type="predicted"/>
<name>A0A382MQE7_9ZZZZ</name>
<dbReference type="EMBL" id="UINC01094372">
    <property type="protein sequence ID" value="SVC49561.1"/>
    <property type="molecule type" value="Genomic_DNA"/>
</dbReference>
<gene>
    <name evidence="1" type="ORF">METZ01_LOCUS302415</name>
</gene>
<feature type="non-terminal residue" evidence="1">
    <location>
        <position position="1"/>
    </location>
</feature>
<sequence length="34" mass="3518">ALVVILTTVGMEPGAFTGTRAYVCRPNSNHGVSV</sequence>
<evidence type="ECO:0000313" key="1">
    <source>
        <dbReference type="EMBL" id="SVC49561.1"/>
    </source>
</evidence>
<protein>
    <submittedName>
        <fullName evidence="1">Uncharacterized protein</fullName>
    </submittedName>
</protein>
<reference evidence="1" key="1">
    <citation type="submission" date="2018-05" db="EMBL/GenBank/DDBJ databases">
        <authorList>
            <person name="Lanie J.A."/>
            <person name="Ng W.-L."/>
            <person name="Kazmierczak K.M."/>
            <person name="Andrzejewski T.M."/>
            <person name="Davidsen T.M."/>
            <person name="Wayne K.J."/>
            <person name="Tettelin H."/>
            <person name="Glass J.I."/>
            <person name="Rusch D."/>
            <person name="Podicherti R."/>
            <person name="Tsui H.-C.T."/>
            <person name="Winkler M.E."/>
        </authorList>
    </citation>
    <scope>NUCLEOTIDE SEQUENCE</scope>
</reference>
<accession>A0A382MQE7</accession>
<organism evidence="1">
    <name type="scientific">marine metagenome</name>
    <dbReference type="NCBI Taxonomy" id="408172"/>
    <lineage>
        <taxon>unclassified sequences</taxon>
        <taxon>metagenomes</taxon>
        <taxon>ecological metagenomes</taxon>
    </lineage>
</organism>
<dbReference type="AlphaFoldDB" id="A0A382MQE7"/>